<gene>
    <name evidence="8" type="ORF">GCM10007968_06880</name>
</gene>
<keyword evidence="3 6" id="KW-0812">Transmembrane</keyword>
<evidence type="ECO:0000256" key="4">
    <source>
        <dbReference type="ARBA" id="ARBA00022989"/>
    </source>
</evidence>
<feature type="domain" description="GtrA/DPMS transmembrane" evidence="7">
    <location>
        <begin position="28"/>
        <end position="138"/>
    </location>
</feature>
<dbReference type="AlphaFoldDB" id="A0A917RZP1"/>
<evidence type="ECO:0000256" key="6">
    <source>
        <dbReference type="SAM" id="Phobius"/>
    </source>
</evidence>
<name>A0A917RZP1_9BACL</name>
<evidence type="ECO:0000259" key="7">
    <source>
        <dbReference type="Pfam" id="PF04138"/>
    </source>
</evidence>
<comment type="similarity">
    <text evidence="2">Belongs to the GtrA family.</text>
</comment>
<dbReference type="PANTHER" id="PTHR38459">
    <property type="entry name" value="PROPHAGE BACTOPRENOL-LINKED GLUCOSE TRANSLOCASE HOMOLOG"/>
    <property type="match status" value="1"/>
</dbReference>
<dbReference type="EMBL" id="BMOK01000002">
    <property type="protein sequence ID" value="GGL45417.1"/>
    <property type="molecule type" value="Genomic_DNA"/>
</dbReference>
<dbReference type="InterPro" id="IPR051401">
    <property type="entry name" value="GtrA_CellWall_Glycosyl"/>
</dbReference>
<evidence type="ECO:0000256" key="5">
    <source>
        <dbReference type="ARBA" id="ARBA00023136"/>
    </source>
</evidence>
<dbReference type="RefSeq" id="WP_188801676.1">
    <property type="nucleotide sequence ID" value="NZ_BMOK01000002.1"/>
</dbReference>
<dbReference type="InterPro" id="IPR007267">
    <property type="entry name" value="GtrA_DPMS_TM"/>
</dbReference>
<evidence type="ECO:0000256" key="1">
    <source>
        <dbReference type="ARBA" id="ARBA00004141"/>
    </source>
</evidence>
<dbReference type="Proteomes" id="UP000654670">
    <property type="component" value="Unassembled WGS sequence"/>
</dbReference>
<proteinExistence type="inferred from homology"/>
<evidence type="ECO:0000313" key="8">
    <source>
        <dbReference type="EMBL" id="GGL45417.1"/>
    </source>
</evidence>
<reference evidence="8" key="2">
    <citation type="submission" date="2020-09" db="EMBL/GenBank/DDBJ databases">
        <authorList>
            <person name="Sun Q."/>
            <person name="Ohkuma M."/>
        </authorList>
    </citation>
    <scope>NUCLEOTIDE SEQUENCE</scope>
    <source>
        <strain evidence="8">JCM 15325</strain>
    </source>
</reference>
<accession>A0A917RZP1</accession>
<evidence type="ECO:0000256" key="2">
    <source>
        <dbReference type="ARBA" id="ARBA00009399"/>
    </source>
</evidence>
<dbReference type="Pfam" id="PF04138">
    <property type="entry name" value="GtrA_DPMS_TM"/>
    <property type="match status" value="1"/>
</dbReference>
<comment type="caution">
    <text evidence="8">The sequence shown here is derived from an EMBL/GenBank/DDBJ whole genome shotgun (WGS) entry which is preliminary data.</text>
</comment>
<feature type="transmembrane region" description="Helical" evidence="6">
    <location>
        <begin position="93"/>
        <end position="113"/>
    </location>
</feature>
<keyword evidence="9" id="KW-1185">Reference proteome</keyword>
<feature type="transmembrane region" description="Helical" evidence="6">
    <location>
        <begin position="51"/>
        <end position="72"/>
    </location>
</feature>
<keyword evidence="4 6" id="KW-1133">Transmembrane helix</keyword>
<keyword evidence="5 6" id="KW-0472">Membrane</keyword>
<protein>
    <recommendedName>
        <fullName evidence="7">GtrA/DPMS transmembrane domain-containing protein</fullName>
    </recommendedName>
</protein>
<feature type="transmembrane region" description="Helical" evidence="6">
    <location>
        <begin position="21"/>
        <end position="45"/>
    </location>
</feature>
<dbReference type="GO" id="GO:0005886">
    <property type="term" value="C:plasma membrane"/>
    <property type="evidence" value="ECO:0007669"/>
    <property type="project" value="TreeGrafter"/>
</dbReference>
<dbReference type="PANTHER" id="PTHR38459:SF1">
    <property type="entry name" value="PROPHAGE BACTOPRENOL-LINKED GLUCOSE TRANSLOCASE HOMOLOG"/>
    <property type="match status" value="1"/>
</dbReference>
<dbReference type="GO" id="GO:0000271">
    <property type="term" value="P:polysaccharide biosynthetic process"/>
    <property type="evidence" value="ECO:0007669"/>
    <property type="project" value="InterPro"/>
</dbReference>
<sequence>MNETQSRSPEERAGLQAQLRWVKQAAVFGTVGVLNTAVDFIVFVLLTHFLFVFYVFAQILSYGAGMLNSYFLNSRFTFSGSVRTKSRFIRFTILNLAVLLMTLFVMHGLLFLPLYVNKLVSTLVGLVFNFILSKFWVFKA</sequence>
<reference evidence="8" key="1">
    <citation type="journal article" date="2014" name="Int. J. Syst. Evol. Microbiol.">
        <title>Complete genome sequence of Corynebacterium casei LMG S-19264T (=DSM 44701T), isolated from a smear-ripened cheese.</title>
        <authorList>
            <consortium name="US DOE Joint Genome Institute (JGI-PGF)"/>
            <person name="Walter F."/>
            <person name="Albersmeier A."/>
            <person name="Kalinowski J."/>
            <person name="Ruckert C."/>
        </authorList>
    </citation>
    <scope>NUCLEOTIDE SEQUENCE</scope>
    <source>
        <strain evidence="8">JCM 15325</strain>
    </source>
</reference>
<evidence type="ECO:0000313" key="9">
    <source>
        <dbReference type="Proteomes" id="UP000654670"/>
    </source>
</evidence>
<organism evidence="8 9">
    <name type="scientific">Sporolactobacillus putidus</name>
    <dbReference type="NCBI Taxonomy" id="492735"/>
    <lineage>
        <taxon>Bacteria</taxon>
        <taxon>Bacillati</taxon>
        <taxon>Bacillota</taxon>
        <taxon>Bacilli</taxon>
        <taxon>Bacillales</taxon>
        <taxon>Sporolactobacillaceae</taxon>
        <taxon>Sporolactobacillus</taxon>
    </lineage>
</organism>
<comment type="subcellular location">
    <subcellularLocation>
        <location evidence="1">Membrane</location>
        <topology evidence="1">Multi-pass membrane protein</topology>
    </subcellularLocation>
</comment>
<feature type="transmembrane region" description="Helical" evidence="6">
    <location>
        <begin position="119"/>
        <end position="138"/>
    </location>
</feature>
<evidence type="ECO:0000256" key="3">
    <source>
        <dbReference type="ARBA" id="ARBA00022692"/>
    </source>
</evidence>